<dbReference type="PANTHER" id="PTHR46797:SF1">
    <property type="entry name" value="METHYLPHOSPHONATE SYNTHASE"/>
    <property type="match status" value="1"/>
</dbReference>
<dbReference type="PROSITE" id="PS50943">
    <property type="entry name" value="HTH_CROC1"/>
    <property type="match status" value="1"/>
</dbReference>
<dbReference type="InterPro" id="IPR001387">
    <property type="entry name" value="Cro/C1-type_HTH"/>
</dbReference>
<dbReference type="SUPFAM" id="SSF47413">
    <property type="entry name" value="lambda repressor-like DNA-binding domains"/>
    <property type="match status" value="1"/>
</dbReference>
<dbReference type="AlphaFoldDB" id="A0A1Y5RLE1"/>
<dbReference type="Pfam" id="PF01381">
    <property type="entry name" value="HTH_3"/>
    <property type="match status" value="1"/>
</dbReference>
<evidence type="ECO:0000313" key="4">
    <source>
        <dbReference type="Proteomes" id="UP000193200"/>
    </source>
</evidence>
<dbReference type="PANTHER" id="PTHR46797">
    <property type="entry name" value="HTH-TYPE TRANSCRIPTIONAL REGULATOR"/>
    <property type="match status" value="1"/>
</dbReference>
<gene>
    <name evidence="3" type="ORF">OCH7691_00433</name>
</gene>
<dbReference type="GO" id="GO:0005829">
    <property type="term" value="C:cytosol"/>
    <property type="evidence" value="ECO:0007669"/>
    <property type="project" value="TreeGrafter"/>
</dbReference>
<protein>
    <submittedName>
        <fullName evidence="3">Anaerobic benzoate catabolism transcriptional regulator</fullName>
    </submittedName>
</protein>
<dbReference type="Proteomes" id="UP000193200">
    <property type="component" value="Unassembled WGS sequence"/>
</dbReference>
<keyword evidence="4" id="KW-1185">Reference proteome</keyword>
<feature type="domain" description="HTH cro/C1-type" evidence="2">
    <location>
        <begin position="14"/>
        <end position="68"/>
    </location>
</feature>
<dbReference type="GO" id="GO:0003677">
    <property type="term" value="F:DNA binding"/>
    <property type="evidence" value="ECO:0007669"/>
    <property type="project" value="UniProtKB-KW"/>
</dbReference>
<proteinExistence type="predicted"/>
<name>A0A1Y5RLE1_9PROT</name>
<evidence type="ECO:0000313" key="3">
    <source>
        <dbReference type="EMBL" id="SLN19246.1"/>
    </source>
</evidence>
<organism evidence="3 4">
    <name type="scientific">Oceanibacterium hippocampi</name>
    <dbReference type="NCBI Taxonomy" id="745714"/>
    <lineage>
        <taxon>Bacteria</taxon>
        <taxon>Pseudomonadati</taxon>
        <taxon>Pseudomonadota</taxon>
        <taxon>Alphaproteobacteria</taxon>
        <taxon>Sneathiellales</taxon>
        <taxon>Sneathiellaceae</taxon>
        <taxon>Oceanibacterium</taxon>
    </lineage>
</organism>
<accession>A0A1Y5RLE1</accession>
<dbReference type="Gene3D" id="1.10.260.40">
    <property type="entry name" value="lambda repressor-like DNA-binding domains"/>
    <property type="match status" value="1"/>
</dbReference>
<dbReference type="GO" id="GO:0003700">
    <property type="term" value="F:DNA-binding transcription factor activity"/>
    <property type="evidence" value="ECO:0007669"/>
    <property type="project" value="TreeGrafter"/>
</dbReference>
<dbReference type="InterPro" id="IPR010982">
    <property type="entry name" value="Lambda_DNA-bd_dom_sf"/>
</dbReference>
<dbReference type="SMART" id="SM00530">
    <property type="entry name" value="HTH_XRE"/>
    <property type="match status" value="1"/>
</dbReference>
<sequence length="119" mass="13598">MARDSLDETIGKNIRQIRRDQRLSQRELAERLSISAQMVQKYEAGSSHISVDRLRQVADALKVTLPQLLYPVGSSDPIEQYLAPPMAAESRDLILHYYQLTPEMRETVLRHVKALAALR</sequence>
<dbReference type="RefSeq" id="WP_176244893.1">
    <property type="nucleotide sequence ID" value="NZ_FWFR01000001.1"/>
</dbReference>
<dbReference type="InterPro" id="IPR050807">
    <property type="entry name" value="TransReg_Diox_bact_type"/>
</dbReference>
<evidence type="ECO:0000256" key="1">
    <source>
        <dbReference type="ARBA" id="ARBA00023125"/>
    </source>
</evidence>
<keyword evidence="1" id="KW-0238">DNA-binding</keyword>
<dbReference type="InParanoid" id="A0A1Y5RLE1"/>
<dbReference type="EMBL" id="FWFR01000001">
    <property type="protein sequence ID" value="SLN19246.1"/>
    <property type="molecule type" value="Genomic_DNA"/>
</dbReference>
<reference evidence="3 4" key="1">
    <citation type="submission" date="2017-03" db="EMBL/GenBank/DDBJ databases">
        <authorList>
            <person name="Afonso C.L."/>
            <person name="Miller P.J."/>
            <person name="Scott M.A."/>
            <person name="Spackman E."/>
            <person name="Goraichik I."/>
            <person name="Dimitrov K.M."/>
            <person name="Suarez D.L."/>
            <person name="Swayne D.E."/>
        </authorList>
    </citation>
    <scope>NUCLEOTIDE SEQUENCE [LARGE SCALE GENOMIC DNA]</scope>
    <source>
        <strain evidence="3 4">CECT 7691</strain>
    </source>
</reference>
<dbReference type="CDD" id="cd00093">
    <property type="entry name" value="HTH_XRE"/>
    <property type="match status" value="1"/>
</dbReference>
<evidence type="ECO:0000259" key="2">
    <source>
        <dbReference type="PROSITE" id="PS50943"/>
    </source>
</evidence>